<dbReference type="Pfam" id="PF04616">
    <property type="entry name" value="Glyco_hydro_43"/>
    <property type="match status" value="1"/>
</dbReference>
<organism evidence="7 8">
    <name type="scientific">Negadavirga shengliensis</name>
    <dbReference type="NCBI Taxonomy" id="1389218"/>
    <lineage>
        <taxon>Bacteria</taxon>
        <taxon>Pseudomonadati</taxon>
        <taxon>Bacteroidota</taxon>
        <taxon>Cytophagia</taxon>
        <taxon>Cytophagales</taxon>
        <taxon>Cyclobacteriaceae</taxon>
        <taxon>Negadavirga</taxon>
    </lineage>
</organism>
<keyword evidence="3 4" id="KW-0326">Glycosidase</keyword>
<dbReference type="Gene3D" id="2.115.10.20">
    <property type="entry name" value="Glycosyl hydrolase domain, family 43"/>
    <property type="match status" value="1"/>
</dbReference>
<evidence type="ECO:0000313" key="7">
    <source>
        <dbReference type="EMBL" id="MFC4873805.1"/>
    </source>
</evidence>
<gene>
    <name evidence="7" type="ORF">ACFPFU_19030</name>
</gene>
<feature type="chain" id="PRO_5047225227" evidence="5">
    <location>
        <begin position="20"/>
        <end position="540"/>
    </location>
</feature>
<dbReference type="GO" id="GO:0016787">
    <property type="term" value="F:hydrolase activity"/>
    <property type="evidence" value="ECO:0007669"/>
    <property type="project" value="UniProtKB-KW"/>
</dbReference>
<comment type="similarity">
    <text evidence="1 4">Belongs to the glycosyl hydrolase 43 family.</text>
</comment>
<dbReference type="SUPFAM" id="SSF75005">
    <property type="entry name" value="Arabinanase/levansucrase/invertase"/>
    <property type="match status" value="1"/>
</dbReference>
<dbReference type="EMBL" id="JBHSJJ010000013">
    <property type="protein sequence ID" value="MFC4873805.1"/>
    <property type="molecule type" value="Genomic_DNA"/>
</dbReference>
<evidence type="ECO:0000256" key="4">
    <source>
        <dbReference type="RuleBase" id="RU361187"/>
    </source>
</evidence>
<dbReference type="RefSeq" id="WP_377067032.1">
    <property type="nucleotide sequence ID" value="NZ_JBHSJJ010000013.1"/>
</dbReference>
<comment type="caution">
    <text evidence="7">The sequence shown here is derived from an EMBL/GenBank/DDBJ whole genome shotgun (WGS) entry which is preliminary data.</text>
</comment>
<evidence type="ECO:0000259" key="6">
    <source>
        <dbReference type="Pfam" id="PF17851"/>
    </source>
</evidence>
<dbReference type="Gene3D" id="2.60.120.200">
    <property type="match status" value="1"/>
</dbReference>
<dbReference type="PANTHER" id="PTHR42812">
    <property type="entry name" value="BETA-XYLOSIDASE"/>
    <property type="match status" value="1"/>
</dbReference>
<proteinExistence type="inferred from homology"/>
<feature type="domain" description="Beta-xylosidase C-terminal Concanavalin A-like" evidence="6">
    <location>
        <begin position="342"/>
        <end position="538"/>
    </location>
</feature>
<keyword evidence="5" id="KW-0732">Signal</keyword>
<evidence type="ECO:0000256" key="5">
    <source>
        <dbReference type="SAM" id="SignalP"/>
    </source>
</evidence>
<protein>
    <submittedName>
        <fullName evidence="7">Glycoside hydrolase 43 family protein</fullName>
    </submittedName>
</protein>
<dbReference type="InterPro" id="IPR051795">
    <property type="entry name" value="Glycosyl_Hydrlase_43"/>
</dbReference>
<evidence type="ECO:0000256" key="3">
    <source>
        <dbReference type="ARBA" id="ARBA00023295"/>
    </source>
</evidence>
<dbReference type="Proteomes" id="UP001595818">
    <property type="component" value="Unassembled WGS sequence"/>
</dbReference>
<evidence type="ECO:0000256" key="1">
    <source>
        <dbReference type="ARBA" id="ARBA00009865"/>
    </source>
</evidence>
<accession>A0ABV9T4Z1</accession>
<dbReference type="PANTHER" id="PTHR42812:SF12">
    <property type="entry name" value="BETA-XYLOSIDASE-RELATED"/>
    <property type="match status" value="1"/>
</dbReference>
<dbReference type="Pfam" id="PF17851">
    <property type="entry name" value="GH43_C2"/>
    <property type="match status" value="1"/>
</dbReference>
<sequence>MKLFNLLVLSLAVTFTTLAQQKPVSEVWVADLGDGTYRNPILHADYSDPDICRAGSDFYMTASSFNAVPGLPILHSKDLVNWELIGYALERQPPFDHFDTPRHGDGVWAPAIRYHKGEFYIYWGDPDFGIYMVKAKDPAGPWDEPVLVEAGKGLIDPCPLWDEDGKAYLVHAYAGSRAGIKSVLVVKPMNPEGTKITGTGKLVFDGHDAHPTVEGSKFYKRNGYYYIFAPAGGVTNGWQLAIRSRNPYGPYEEKTVMSQGNTPINGPHQGGWVELDNRENWFVHFQDREAYGRIVHLQPLTWKNDWPVIGEDVNTDGNGQPVMTYSKPDIGENHSLVTPPDSDEFDGIDIGLQWQWHANPKTTWAFANPAKKQLRLFTSQVPEGSKNLWDVPNLLLQKFPADQFTVTTQLTFKPNEKLENERAGLLVMGMRYAHLSLVSKRDGIYLVYVENPDAEHGKSDTEEVLTQVSGGKIQLRVKVLEGGICRFSYSENGKNFTEVNKAFTSVPGKWIGAKVGLFAIRETTTNDSGFADVDWFRFSK</sequence>
<evidence type="ECO:0000256" key="2">
    <source>
        <dbReference type="ARBA" id="ARBA00022801"/>
    </source>
</evidence>
<dbReference type="SUPFAM" id="SSF49899">
    <property type="entry name" value="Concanavalin A-like lectins/glucanases"/>
    <property type="match status" value="1"/>
</dbReference>
<dbReference type="InterPro" id="IPR041542">
    <property type="entry name" value="GH43_C2"/>
</dbReference>
<evidence type="ECO:0000313" key="8">
    <source>
        <dbReference type="Proteomes" id="UP001595818"/>
    </source>
</evidence>
<dbReference type="InterPro" id="IPR023296">
    <property type="entry name" value="Glyco_hydro_beta-prop_sf"/>
</dbReference>
<dbReference type="InterPro" id="IPR013320">
    <property type="entry name" value="ConA-like_dom_sf"/>
</dbReference>
<name>A0ABV9T4Z1_9BACT</name>
<dbReference type="InterPro" id="IPR006710">
    <property type="entry name" value="Glyco_hydro_43"/>
</dbReference>
<dbReference type="CDD" id="cd09001">
    <property type="entry name" value="GH43_FsAxh1-like"/>
    <property type="match status" value="1"/>
</dbReference>
<keyword evidence="8" id="KW-1185">Reference proteome</keyword>
<keyword evidence="2 4" id="KW-0378">Hydrolase</keyword>
<reference evidence="8" key="1">
    <citation type="journal article" date="2019" name="Int. J. Syst. Evol. Microbiol.">
        <title>The Global Catalogue of Microorganisms (GCM) 10K type strain sequencing project: providing services to taxonomists for standard genome sequencing and annotation.</title>
        <authorList>
            <consortium name="The Broad Institute Genomics Platform"/>
            <consortium name="The Broad Institute Genome Sequencing Center for Infectious Disease"/>
            <person name="Wu L."/>
            <person name="Ma J."/>
        </authorList>
    </citation>
    <scope>NUCLEOTIDE SEQUENCE [LARGE SCALE GENOMIC DNA]</scope>
    <source>
        <strain evidence="8">CGMCC 4.7466</strain>
    </source>
</reference>
<feature type="signal peptide" evidence="5">
    <location>
        <begin position="1"/>
        <end position="19"/>
    </location>
</feature>